<evidence type="ECO:0000313" key="4">
    <source>
        <dbReference type="EMBL" id="TFW18451.1"/>
    </source>
</evidence>
<keyword evidence="2" id="KW-0012">Acyltransferase</keyword>
<feature type="domain" description="N-acetyltransferase" evidence="3">
    <location>
        <begin position="2"/>
        <end position="150"/>
    </location>
</feature>
<dbReference type="AlphaFoldDB" id="A0A4Y9SEQ9"/>
<proteinExistence type="predicted"/>
<dbReference type="Proteomes" id="UP000298438">
    <property type="component" value="Unassembled WGS sequence"/>
</dbReference>
<dbReference type="GO" id="GO:0016747">
    <property type="term" value="F:acyltransferase activity, transferring groups other than amino-acyl groups"/>
    <property type="evidence" value="ECO:0007669"/>
    <property type="project" value="InterPro"/>
</dbReference>
<evidence type="ECO:0000256" key="2">
    <source>
        <dbReference type="ARBA" id="ARBA00023315"/>
    </source>
</evidence>
<accession>A0A4Y9SEQ9</accession>
<dbReference type="InterPro" id="IPR000182">
    <property type="entry name" value="GNAT_dom"/>
</dbReference>
<dbReference type="EMBL" id="SPVF01000161">
    <property type="protein sequence ID" value="TFW18451.1"/>
    <property type="molecule type" value="Genomic_DNA"/>
</dbReference>
<dbReference type="InterPro" id="IPR016181">
    <property type="entry name" value="Acyl_CoA_acyltransferase"/>
</dbReference>
<dbReference type="SUPFAM" id="SSF55729">
    <property type="entry name" value="Acyl-CoA N-acyltransferases (Nat)"/>
    <property type="match status" value="1"/>
</dbReference>
<dbReference type="PANTHER" id="PTHR43877">
    <property type="entry name" value="AMINOALKYLPHOSPHONATE N-ACETYLTRANSFERASE-RELATED-RELATED"/>
    <property type="match status" value="1"/>
</dbReference>
<gene>
    <name evidence="4" type="ORF">E4L96_13025</name>
</gene>
<dbReference type="OrthoDB" id="9803233at2"/>
<dbReference type="Pfam" id="PF00583">
    <property type="entry name" value="Acetyltransf_1"/>
    <property type="match status" value="1"/>
</dbReference>
<evidence type="ECO:0000259" key="3">
    <source>
        <dbReference type="PROSITE" id="PS51186"/>
    </source>
</evidence>
<comment type="caution">
    <text evidence="4">The sequence shown here is derived from an EMBL/GenBank/DDBJ whole genome shotgun (WGS) entry which is preliminary data.</text>
</comment>
<keyword evidence="5" id="KW-1185">Reference proteome</keyword>
<dbReference type="RefSeq" id="WP_135207659.1">
    <property type="nucleotide sequence ID" value="NZ_SPVF01000161.1"/>
</dbReference>
<reference evidence="4 5" key="1">
    <citation type="submission" date="2019-03" db="EMBL/GenBank/DDBJ databases">
        <title>Draft Genome Sequence of Massilia arenosa sp. nov., a Novel Massilia Species Isolated from a Sandy-loam Maize Soil.</title>
        <authorList>
            <person name="Raths R."/>
            <person name="Peta V."/>
            <person name="Bucking H."/>
        </authorList>
    </citation>
    <scope>NUCLEOTIDE SEQUENCE [LARGE SCALE GENOMIC DNA]</scope>
    <source>
        <strain evidence="4 5">MC02</strain>
    </source>
</reference>
<dbReference type="PANTHER" id="PTHR43877:SF2">
    <property type="entry name" value="AMINOALKYLPHOSPHONATE N-ACETYLTRANSFERASE-RELATED"/>
    <property type="match status" value="1"/>
</dbReference>
<organism evidence="4 5">
    <name type="scientific">Zemynaea arenosa</name>
    <dbReference type="NCBI Taxonomy" id="2561931"/>
    <lineage>
        <taxon>Bacteria</taxon>
        <taxon>Pseudomonadati</taxon>
        <taxon>Pseudomonadota</taxon>
        <taxon>Betaproteobacteria</taxon>
        <taxon>Burkholderiales</taxon>
        <taxon>Oxalobacteraceae</taxon>
        <taxon>Telluria group</taxon>
        <taxon>Zemynaea</taxon>
    </lineage>
</organism>
<dbReference type="Gene3D" id="3.40.630.30">
    <property type="match status" value="1"/>
</dbReference>
<sequence length="150" mass="15787">MLTIAQEDPRQPEAIAMLAALDAYCAALYPAESNHLLTVDALVRPEVSFFVARDAAGRALGCGAGVDCGSYLEVKRMYVDPASRGLGAGHALLRAVASVAAARGCGALMLETGIHQPEAIGLYEKAGFVRRGPFGSYAEDPLSIFMEKSL</sequence>
<evidence type="ECO:0000256" key="1">
    <source>
        <dbReference type="ARBA" id="ARBA00022679"/>
    </source>
</evidence>
<evidence type="ECO:0000313" key="5">
    <source>
        <dbReference type="Proteomes" id="UP000298438"/>
    </source>
</evidence>
<dbReference type="PROSITE" id="PS51186">
    <property type="entry name" value="GNAT"/>
    <property type="match status" value="1"/>
</dbReference>
<dbReference type="CDD" id="cd04301">
    <property type="entry name" value="NAT_SF"/>
    <property type="match status" value="1"/>
</dbReference>
<dbReference type="InterPro" id="IPR050832">
    <property type="entry name" value="Bact_Acetyltransf"/>
</dbReference>
<protein>
    <submittedName>
        <fullName evidence="4">GNAT family N-acetyltransferase</fullName>
    </submittedName>
</protein>
<name>A0A4Y9SEQ9_9BURK</name>
<keyword evidence="1 4" id="KW-0808">Transferase</keyword>